<protein>
    <submittedName>
        <fullName evidence="4">Glutamate synthase [NADPH] large chain</fullName>
    </submittedName>
</protein>
<gene>
    <name evidence="4" type="ORF">AQPE_1130</name>
</gene>
<keyword evidence="5" id="KW-1185">Reference proteome</keyword>
<feature type="transmembrane region" description="Helical" evidence="1">
    <location>
        <begin position="96"/>
        <end position="114"/>
    </location>
</feature>
<dbReference type="KEGG" id="anf:AQPE_1130"/>
<dbReference type="InterPro" id="IPR049177">
    <property type="entry name" value="MgtC_SapB_SrpB_YhiD_N"/>
</dbReference>
<name>A0A5K7S632_9BACT</name>
<feature type="transmembrane region" description="Helical" evidence="1">
    <location>
        <begin position="68"/>
        <end position="84"/>
    </location>
</feature>
<feature type="transmembrane region" description="Helical" evidence="1">
    <location>
        <begin position="243"/>
        <end position="265"/>
    </location>
</feature>
<evidence type="ECO:0000313" key="4">
    <source>
        <dbReference type="EMBL" id="BBE16982.1"/>
    </source>
</evidence>
<evidence type="ECO:0000256" key="1">
    <source>
        <dbReference type="SAM" id="Phobius"/>
    </source>
</evidence>
<feature type="transmembrane region" description="Helical" evidence="1">
    <location>
        <begin position="408"/>
        <end position="428"/>
    </location>
</feature>
<keyword evidence="1" id="KW-0472">Membrane</keyword>
<dbReference type="PANTHER" id="PTHR39084">
    <property type="entry name" value="MEMBRANE PROTEIN-RELATED"/>
    <property type="match status" value="1"/>
</dbReference>
<keyword evidence="1" id="KW-1133">Transmembrane helix</keyword>
<feature type="transmembrane region" description="Helical" evidence="1">
    <location>
        <begin position="43"/>
        <end position="62"/>
    </location>
</feature>
<accession>A0A5K7S632</accession>
<feature type="transmembrane region" description="Helical" evidence="1">
    <location>
        <begin position="120"/>
        <end position="139"/>
    </location>
</feature>
<reference evidence="4" key="1">
    <citation type="journal article" date="2020" name="Int. J. Syst. Evol. Microbiol.">
        <title>Aquipluma nitroreducens gen. nov. sp. nov., a novel facultatively anaerobic bacterium isolated from a freshwater lake.</title>
        <authorList>
            <person name="Watanabe M."/>
            <person name="Kojima H."/>
            <person name="Fukui M."/>
        </authorList>
    </citation>
    <scope>NUCLEOTIDE SEQUENCE</scope>
    <source>
        <strain evidence="4">MeG22</strain>
    </source>
</reference>
<keyword evidence="1" id="KW-0812">Transmembrane</keyword>
<dbReference type="Pfam" id="PF02308">
    <property type="entry name" value="MgtC"/>
    <property type="match status" value="1"/>
</dbReference>
<proteinExistence type="predicted"/>
<feature type="domain" description="MgtC/SapB/SrpB/YhiD N-terminal" evidence="2">
    <location>
        <begin position="18"/>
        <end position="138"/>
    </location>
</feature>
<dbReference type="InterPro" id="IPR025105">
    <property type="entry name" value="DUF4010"/>
</dbReference>
<dbReference type="Proteomes" id="UP001193389">
    <property type="component" value="Chromosome"/>
</dbReference>
<dbReference type="PANTHER" id="PTHR39084:SF1">
    <property type="entry name" value="DUF4010 DOMAIN-CONTAINING PROTEIN"/>
    <property type="match status" value="1"/>
</dbReference>
<dbReference type="Pfam" id="PF13194">
    <property type="entry name" value="DUF4010"/>
    <property type="match status" value="1"/>
</dbReference>
<feature type="transmembrane region" description="Helical" evidence="1">
    <location>
        <begin position="181"/>
        <end position="201"/>
    </location>
</feature>
<sequence length="429" mass="47546">MIDMEILNHIPEGFTKFILVLIFSLLIGLEQRRHHINESEDQLFGTDRTFTFIGLLAYVLFIADQVNYIPFLIGFVLIGILLGIQYNHKISQNGKYGLTSTILALLTYCIPIMVFTQPVWLVLLFIVAILILTELKSHFITITKKASEEEFITLAKFITFSGVILPLLPETNISAQIPISPYHLWLSIVVVSGISYCSYLLKKFVFPDSGIMLTGLLGGIYSSTATTVILARKEKQGLAGSQTVSAIMIANGMMYLRILFLAFIFNGPVAKLLTIPFLSMFLVSFILSKLSSKKKSNRLADPDSENNLASTKNPLEFKTAAIFGILFVVFALITDFVMKTYGSTGITSLAYMVGITDIDPFLLNLLQQKDGIGQMTVVLAIINATNSNNLLKMIYAISLGSINIRRSLIVNFSILIGAGMLISIIYYIL</sequence>
<evidence type="ECO:0000259" key="2">
    <source>
        <dbReference type="Pfam" id="PF02308"/>
    </source>
</evidence>
<feature type="transmembrane region" description="Helical" evidence="1">
    <location>
        <begin position="272"/>
        <end position="290"/>
    </location>
</feature>
<dbReference type="AlphaFoldDB" id="A0A5K7S632"/>
<feature type="domain" description="DUF4010" evidence="3">
    <location>
        <begin position="189"/>
        <end position="400"/>
    </location>
</feature>
<feature type="transmembrane region" description="Helical" evidence="1">
    <location>
        <begin position="13"/>
        <end position="31"/>
    </location>
</feature>
<dbReference type="EMBL" id="AP018694">
    <property type="protein sequence ID" value="BBE16982.1"/>
    <property type="molecule type" value="Genomic_DNA"/>
</dbReference>
<feature type="transmembrane region" description="Helical" evidence="1">
    <location>
        <begin position="213"/>
        <end position="231"/>
    </location>
</feature>
<feature type="transmembrane region" description="Helical" evidence="1">
    <location>
        <begin position="320"/>
        <end position="338"/>
    </location>
</feature>
<feature type="transmembrane region" description="Helical" evidence="1">
    <location>
        <begin position="151"/>
        <end position="169"/>
    </location>
</feature>
<evidence type="ECO:0000259" key="3">
    <source>
        <dbReference type="Pfam" id="PF13194"/>
    </source>
</evidence>
<organism evidence="4 5">
    <name type="scientific">Aquipluma nitroreducens</name>
    <dbReference type="NCBI Taxonomy" id="2010828"/>
    <lineage>
        <taxon>Bacteria</taxon>
        <taxon>Pseudomonadati</taxon>
        <taxon>Bacteroidota</taxon>
        <taxon>Bacteroidia</taxon>
        <taxon>Marinilabiliales</taxon>
        <taxon>Prolixibacteraceae</taxon>
        <taxon>Aquipluma</taxon>
    </lineage>
</organism>
<evidence type="ECO:0000313" key="5">
    <source>
        <dbReference type="Proteomes" id="UP001193389"/>
    </source>
</evidence>